<evidence type="ECO:0000313" key="2">
    <source>
        <dbReference type="Proteomes" id="UP000283634"/>
    </source>
</evidence>
<dbReference type="RefSeq" id="XP_029242309.1">
    <property type="nucleotide sequence ID" value="XM_029377829.1"/>
</dbReference>
<reference evidence="1 2" key="1">
    <citation type="journal article" date="2018" name="BMC Genomics">
        <title>Genomic comparison of Trypanosoma conorhini and Trypanosoma rangeli to Trypanosoma cruzi strains of high and low virulence.</title>
        <authorList>
            <person name="Bradwell K.R."/>
            <person name="Koparde V.N."/>
            <person name="Matveyev A.V."/>
            <person name="Serrano M.G."/>
            <person name="Alves J.M."/>
            <person name="Parikh H."/>
            <person name="Huang B."/>
            <person name="Lee V."/>
            <person name="Espinosa-Alvarez O."/>
            <person name="Ortiz P.A."/>
            <person name="Costa-Martins A.G."/>
            <person name="Teixeira M.M."/>
            <person name="Buck G.A."/>
        </authorList>
    </citation>
    <scope>NUCLEOTIDE SEQUENCE [LARGE SCALE GENOMIC DNA]</scope>
    <source>
        <strain evidence="1 2">AM80</strain>
    </source>
</reference>
<dbReference type="Proteomes" id="UP000283634">
    <property type="component" value="Unassembled WGS sequence"/>
</dbReference>
<evidence type="ECO:0000313" key="1">
    <source>
        <dbReference type="EMBL" id="RNF11677.1"/>
    </source>
</evidence>
<keyword evidence="2" id="KW-1185">Reference proteome</keyword>
<accession>A0A3R7P2E2</accession>
<comment type="caution">
    <text evidence="1">The sequence shown here is derived from an EMBL/GenBank/DDBJ whole genome shotgun (WGS) entry which is preliminary data.</text>
</comment>
<protein>
    <submittedName>
        <fullName evidence="1">Uncharacterized protein</fullName>
    </submittedName>
</protein>
<name>A0A3R7P2E2_TRYRA</name>
<organism evidence="1 2">
    <name type="scientific">Trypanosoma rangeli</name>
    <dbReference type="NCBI Taxonomy" id="5698"/>
    <lineage>
        <taxon>Eukaryota</taxon>
        <taxon>Discoba</taxon>
        <taxon>Euglenozoa</taxon>
        <taxon>Kinetoplastea</taxon>
        <taxon>Metakinetoplastina</taxon>
        <taxon>Trypanosomatida</taxon>
        <taxon>Trypanosomatidae</taxon>
        <taxon>Trypanosoma</taxon>
        <taxon>Herpetosoma</taxon>
    </lineage>
</organism>
<proteinExistence type="predicted"/>
<dbReference type="GeneID" id="40324693"/>
<dbReference type="AlphaFoldDB" id="A0A3R7P2E2"/>
<dbReference type="EMBL" id="MKGL01000014">
    <property type="protein sequence ID" value="RNF11677.1"/>
    <property type="molecule type" value="Genomic_DNA"/>
</dbReference>
<gene>
    <name evidence="1" type="ORF">TraAM80_00760</name>
</gene>
<sequence length="174" mass="18027">MVWAVGWTTSVTDLRRLASPRVRLHTLGECVTSGGRGGRHGGHEAVAAFSRPLLHVGSSTECFFFFLPCWHSPSACLNALVSAQIMPHCGVTPLKSGGVARPCTLTRELGGALYLVGTDSVDALILCVLPQGNPADGPLRGRAFGFGGLAKGLNLGGGWRDGSCDCGALKVAAL</sequence>